<reference evidence="2" key="1">
    <citation type="submission" date="2005-09" db="EMBL/GenBank/DDBJ databases">
        <title>Annotation of Vibrio cholerae MO10.</title>
        <authorList>
            <person name="Colwell R."/>
            <person name="Grim C.J."/>
            <person name="Young S."/>
            <person name="Jaffe D."/>
            <person name="Gnerre S."/>
            <person name="Berlin A."/>
            <person name="Heiman D."/>
            <person name="Hepburn T."/>
            <person name="Shea T."/>
            <person name="Sykes S."/>
            <person name="Yandava C."/>
            <person name="Alvarado L."/>
            <person name="Kodira C."/>
            <person name="Borodovsky M."/>
            <person name="Heidelberg J."/>
            <person name="Lander E."/>
            <person name="Galagan J."/>
            <person name="Nusbaum C."/>
            <person name="Birren B."/>
        </authorList>
    </citation>
    <scope>NUCLEOTIDE SEQUENCE [LARGE SCALE GENOMIC DNA]</scope>
    <source>
        <strain evidence="2">MO10</strain>
    </source>
</reference>
<accession>A0A0X1KVA7</accession>
<gene>
    <name evidence="2" type="ORF">VchoM_00216</name>
</gene>
<feature type="region of interest" description="Disordered" evidence="1">
    <location>
        <begin position="1"/>
        <end position="37"/>
    </location>
</feature>
<proteinExistence type="predicted"/>
<dbReference type="HOGENOM" id="CLU_3350087_0_0_6"/>
<reference evidence="2" key="2">
    <citation type="submission" date="2008-07" db="EMBL/GenBank/DDBJ databases">
        <authorList>
            <consortium name="Broad Institute Genome Sequencing Platform"/>
            <person name="Colwell R."/>
            <person name="Grim C.J."/>
            <person name="Young S."/>
            <person name="Jaffe D."/>
            <person name="Gnerre S."/>
            <person name="Berlin A."/>
            <person name="Heiman D."/>
            <person name="Hepburn T."/>
            <person name="Shea T."/>
            <person name="Sykes S."/>
            <person name="Alvarado L."/>
            <person name="Kodira C."/>
            <person name="Heidelberg J."/>
            <person name="Lander E."/>
            <person name="Galagan J."/>
            <person name="Nusbaum C."/>
            <person name="Birren B."/>
        </authorList>
    </citation>
    <scope>NUCLEOTIDE SEQUENCE [LARGE SCALE GENOMIC DNA]</scope>
    <source>
        <strain evidence="2">MO10</strain>
    </source>
</reference>
<dbReference type="AlphaFoldDB" id="A0A0X1KVA7"/>
<protein>
    <submittedName>
        <fullName evidence="2">Uncharacterized protein</fullName>
    </submittedName>
</protein>
<dbReference type="Proteomes" id="UP000004687">
    <property type="component" value="Unassembled WGS sequence"/>
</dbReference>
<evidence type="ECO:0000256" key="1">
    <source>
        <dbReference type="SAM" id="MobiDB-lite"/>
    </source>
</evidence>
<organism evidence="2">
    <name type="scientific">Vibrio cholerae (strain MO10)</name>
    <dbReference type="NCBI Taxonomy" id="345072"/>
    <lineage>
        <taxon>Bacteria</taxon>
        <taxon>Pseudomonadati</taxon>
        <taxon>Pseudomonadota</taxon>
        <taxon>Gammaproteobacteria</taxon>
        <taxon>Vibrionales</taxon>
        <taxon>Vibrionaceae</taxon>
        <taxon>Vibrio</taxon>
    </lineage>
</organism>
<sequence>MLEGEIDHPQRRTRHPDTPSKLKKSVHFAAPDFVSSP</sequence>
<name>A0A0X1KVA7_VIBCO</name>
<evidence type="ECO:0000313" key="2">
    <source>
        <dbReference type="EMBL" id="EET22190.1"/>
    </source>
</evidence>
<dbReference type="EMBL" id="DS990136">
    <property type="protein sequence ID" value="EET22190.1"/>
    <property type="molecule type" value="Genomic_DNA"/>
</dbReference>
<feature type="compositionally biased region" description="Basic and acidic residues" evidence="1">
    <location>
        <begin position="1"/>
        <end position="20"/>
    </location>
</feature>